<accession>A0A9P9D211</accession>
<keyword evidence="2" id="KW-0378">Hydrolase</keyword>
<feature type="domain" description="Dienelactone hydrolase" evidence="1">
    <location>
        <begin position="29"/>
        <end position="280"/>
    </location>
</feature>
<comment type="caution">
    <text evidence="2">The sequence shown here is derived from an EMBL/GenBank/DDBJ whole genome shotgun (WGS) entry which is preliminary data.</text>
</comment>
<keyword evidence="3" id="KW-1185">Reference proteome</keyword>
<dbReference type="EMBL" id="JAGMUV010000042">
    <property type="protein sequence ID" value="KAH7111189.1"/>
    <property type="molecule type" value="Genomic_DNA"/>
</dbReference>
<name>A0A9P9D211_9HYPO</name>
<dbReference type="Pfam" id="PF01738">
    <property type="entry name" value="DLH"/>
    <property type="match status" value="1"/>
</dbReference>
<dbReference type="OrthoDB" id="17560at2759"/>
<protein>
    <submittedName>
        <fullName evidence="2">Alpha/Beta hydrolase protein</fullName>
    </submittedName>
</protein>
<dbReference type="AlphaFoldDB" id="A0A9P9D211"/>
<dbReference type="InterPro" id="IPR029058">
    <property type="entry name" value="AB_hydrolase_fold"/>
</dbReference>
<dbReference type="GO" id="GO:0016787">
    <property type="term" value="F:hydrolase activity"/>
    <property type="evidence" value="ECO:0007669"/>
    <property type="project" value="UniProtKB-KW"/>
</dbReference>
<dbReference type="InterPro" id="IPR002925">
    <property type="entry name" value="Dienelactn_hydro"/>
</dbReference>
<dbReference type="PANTHER" id="PTHR17630:SF87">
    <property type="entry name" value="DIENELACTONE HYDROLASE DOMAIN-CONTAINING PROTEIN"/>
    <property type="match status" value="1"/>
</dbReference>
<gene>
    <name evidence="2" type="ORF">EDB81DRAFT_703871</name>
</gene>
<evidence type="ECO:0000313" key="3">
    <source>
        <dbReference type="Proteomes" id="UP000738349"/>
    </source>
</evidence>
<dbReference type="Gene3D" id="3.40.50.1820">
    <property type="entry name" value="alpha/beta hydrolase"/>
    <property type="match status" value="1"/>
</dbReference>
<evidence type="ECO:0000259" key="1">
    <source>
        <dbReference type="Pfam" id="PF01738"/>
    </source>
</evidence>
<reference evidence="2" key="1">
    <citation type="journal article" date="2021" name="Nat. Commun.">
        <title>Genetic determinants of endophytism in the Arabidopsis root mycobiome.</title>
        <authorList>
            <person name="Mesny F."/>
            <person name="Miyauchi S."/>
            <person name="Thiergart T."/>
            <person name="Pickel B."/>
            <person name="Atanasova L."/>
            <person name="Karlsson M."/>
            <person name="Huettel B."/>
            <person name="Barry K.W."/>
            <person name="Haridas S."/>
            <person name="Chen C."/>
            <person name="Bauer D."/>
            <person name="Andreopoulos W."/>
            <person name="Pangilinan J."/>
            <person name="LaButti K."/>
            <person name="Riley R."/>
            <person name="Lipzen A."/>
            <person name="Clum A."/>
            <person name="Drula E."/>
            <person name="Henrissat B."/>
            <person name="Kohler A."/>
            <person name="Grigoriev I.V."/>
            <person name="Martin F.M."/>
            <person name="Hacquard S."/>
        </authorList>
    </citation>
    <scope>NUCLEOTIDE SEQUENCE</scope>
    <source>
        <strain evidence="2">MPI-CAGE-AT-0147</strain>
    </source>
</reference>
<dbReference type="PANTHER" id="PTHR17630">
    <property type="entry name" value="DIENELACTONE HYDROLASE"/>
    <property type="match status" value="1"/>
</dbReference>
<dbReference type="Proteomes" id="UP000738349">
    <property type="component" value="Unassembled WGS sequence"/>
</dbReference>
<dbReference type="SUPFAM" id="SSF53474">
    <property type="entry name" value="alpha/beta-Hydrolases"/>
    <property type="match status" value="1"/>
</dbReference>
<evidence type="ECO:0000313" key="2">
    <source>
        <dbReference type="EMBL" id="KAH7111189.1"/>
    </source>
</evidence>
<sequence length="282" mass="31301">MEAPCNECIKGSIHKGQPQGTEEPIHGLNTYVVGNRTNPRAIVVMYSDVFGLTLPNNKLIADAYARGGEYLVYLPDFFEGDPVHLAMADVLIPVDAANQSTFSKYTGLLANAPSFLLWMSRHRQGPTEKVCVDFLQKLRRSTPRTLKIGMVGFCWGGRYAIRAGVKAHAIEIDGAEVPLVDAVVALHPSNLVLPDDVEDMTVPTSYGWGVEDTIVSFEQKAKVEKIHEQAAKARKYVPEMEHKIYTPGRHGFGVRGNPDEPLERACLEGVEAQVLAWFRRWL</sequence>
<proteinExistence type="predicted"/>
<organism evidence="2 3">
    <name type="scientific">Dactylonectria macrodidyma</name>
    <dbReference type="NCBI Taxonomy" id="307937"/>
    <lineage>
        <taxon>Eukaryota</taxon>
        <taxon>Fungi</taxon>
        <taxon>Dikarya</taxon>
        <taxon>Ascomycota</taxon>
        <taxon>Pezizomycotina</taxon>
        <taxon>Sordariomycetes</taxon>
        <taxon>Hypocreomycetidae</taxon>
        <taxon>Hypocreales</taxon>
        <taxon>Nectriaceae</taxon>
        <taxon>Dactylonectria</taxon>
    </lineage>
</organism>